<dbReference type="SMART" id="SM00363">
    <property type="entry name" value="S4"/>
    <property type="match status" value="1"/>
</dbReference>
<dbReference type="Gene3D" id="3.30.70.330">
    <property type="match status" value="1"/>
</dbReference>
<dbReference type="Gene3D" id="3.10.290.10">
    <property type="entry name" value="RNA-binding S4 domain"/>
    <property type="match status" value="1"/>
</dbReference>
<comment type="caution">
    <text evidence="3">The sequence shown here is derived from an EMBL/GenBank/DDBJ whole genome shotgun (WGS) entry which is preliminary data.</text>
</comment>
<reference evidence="4 6" key="2">
    <citation type="submission" date="2017-02" db="EMBL/GenBank/DDBJ databases">
        <title>Draft genome of Acidibacillus ferrooxidans Huett2.</title>
        <authorList>
            <person name="Schopf S."/>
        </authorList>
    </citation>
    <scope>NUCLEOTIDE SEQUENCE [LARGE SCALE GENOMIC DNA]</scope>
    <source>
        <strain evidence="4 6">Huett2</strain>
    </source>
</reference>
<sequence>MQQNGQGLAADEQVFLKRMADLARRASQKGIWTLSAFGSPRETELARIAAKRESMSVHAYGGFPGAERVRVLFADAPDVAHDAYEIACLTVTCSVQDHMTHGQVLGSILGLGLNRDVLGDLLVTGNTAHVFCTEAIKPFLLSTLSRVGPHAVHVVEARESLVLQGTFENWEEHQFTVSSLRLDAFLAHAFSMSRSKAVEPIHAGLVQVNHRVRVDPAFTLREGDVISLRGFGRAKVIELAGTSKKGRLVIRAGRLRSN</sequence>
<keyword evidence="1" id="KW-0694">RNA-binding</keyword>
<evidence type="ECO:0000313" key="4">
    <source>
        <dbReference type="EMBL" id="OPG16206.1"/>
    </source>
</evidence>
<dbReference type="Pfam" id="PF17774">
    <property type="entry name" value="YlmH_RBD"/>
    <property type="match status" value="1"/>
</dbReference>
<dbReference type="PROSITE" id="PS50889">
    <property type="entry name" value="S4"/>
    <property type="match status" value="1"/>
</dbReference>
<accession>A0A161QHZ7</accession>
<dbReference type="SUPFAM" id="SSF55174">
    <property type="entry name" value="Alpha-L RNA-binding motif"/>
    <property type="match status" value="1"/>
</dbReference>
<organism evidence="3 5">
    <name type="scientific">Ferroacidibacillus organovorans</name>
    <dbReference type="NCBI Taxonomy" id="1765683"/>
    <lineage>
        <taxon>Bacteria</taxon>
        <taxon>Bacillati</taxon>
        <taxon>Bacillota</taxon>
        <taxon>Bacilli</taxon>
        <taxon>Bacillales</taxon>
        <taxon>Alicyclobacillaceae</taxon>
        <taxon>Ferroacidibacillus</taxon>
    </lineage>
</organism>
<feature type="domain" description="RNA-binding S4" evidence="2">
    <location>
        <begin position="180"/>
        <end position="237"/>
    </location>
</feature>
<protein>
    <recommendedName>
        <fullName evidence="2">RNA-binding S4 domain-containing protein</fullName>
    </recommendedName>
</protein>
<evidence type="ECO:0000313" key="3">
    <source>
        <dbReference type="EMBL" id="OAG94176.1"/>
    </source>
</evidence>
<evidence type="ECO:0000313" key="6">
    <source>
        <dbReference type="Proteomes" id="UP000190229"/>
    </source>
</evidence>
<dbReference type="EMBL" id="MWPS01000021">
    <property type="protein sequence ID" value="OPG16206.1"/>
    <property type="molecule type" value="Genomic_DNA"/>
</dbReference>
<dbReference type="InterPro" id="IPR040591">
    <property type="entry name" value="RqcP2_RBD"/>
</dbReference>
<dbReference type="InterPro" id="IPR002942">
    <property type="entry name" value="S4_RNA-bd"/>
</dbReference>
<dbReference type="AlphaFoldDB" id="A0A161QHZ7"/>
<dbReference type="Proteomes" id="UP000190229">
    <property type="component" value="Unassembled WGS sequence"/>
</dbReference>
<dbReference type="Gene3D" id="3.30.1370.160">
    <property type="match status" value="1"/>
</dbReference>
<dbReference type="OrthoDB" id="9812787at2"/>
<dbReference type="CDD" id="cd00165">
    <property type="entry name" value="S4"/>
    <property type="match status" value="1"/>
</dbReference>
<dbReference type="Pfam" id="PF01479">
    <property type="entry name" value="S4"/>
    <property type="match status" value="1"/>
</dbReference>
<name>A0A161QHZ7_9BACL</name>
<evidence type="ECO:0000259" key="2">
    <source>
        <dbReference type="SMART" id="SM00363"/>
    </source>
</evidence>
<dbReference type="STRING" id="1765683.B2M26_07795"/>
<reference evidence="3 5" key="1">
    <citation type="submission" date="2016-02" db="EMBL/GenBank/DDBJ databases">
        <title>Draft genome sequence of Acidibacillus ferrooxidans SLC66.</title>
        <authorList>
            <person name="Oliveira G."/>
            <person name="Nancucheo I."/>
            <person name="Dall'Agnol H."/>
            <person name="Johnson B."/>
            <person name="Oliveira R."/>
            <person name="Nunes G.L."/>
            <person name="Tzotzos G."/>
            <person name="Orellana S.C."/>
            <person name="Salim A.C."/>
            <person name="Araujo F.M."/>
        </authorList>
    </citation>
    <scope>NUCLEOTIDE SEQUENCE [LARGE SCALE GENOMIC DNA]</scope>
    <source>
        <strain evidence="3 5">SLC66</strain>
    </source>
</reference>
<evidence type="ECO:0000313" key="5">
    <source>
        <dbReference type="Proteomes" id="UP000077421"/>
    </source>
</evidence>
<dbReference type="InterPro" id="IPR012677">
    <property type="entry name" value="Nucleotide-bd_a/b_plait_sf"/>
</dbReference>
<proteinExistence type="predicted"/>
<dbReference type="EMBL" id="LSUQ01000014">
    <property type="protein sequence ID" value="OAG94176.1"/>
    <property type="molecule type" value="Genomic_DNA"/>
</dbReference>
<dbReference type="Proteomes" id="UP000077421">
    <property type="component" value="Unassembled WGS sequence"/>
</dbReference>
<dbReference type="InterPro" id="IPR036986">
    <property type="entry name" value="S4_RNA-bd_sf"/>
</dbReference>
<dbReference type="GO" id="GO:0003723">
    <property type="term" value="F:RNA binding"/>
    <property type="evidence" value="ECO:0007669"/>
    <property type="project" value="UniProtKB-KW"/>
</dbReference>
<dbReference type="RefSeq" id="WP_067563500.1">
    <property type="nucleotide sequence ID" value="NZ_LSUQ01000014.1"/>
</dbReference>
<evidence type="ECO:0000256" key="1">
    <source>
        <dbReference type="PROSITE-ProRule" id="PRU00182"/>
    </source>
</evidence>
<keyword evidence="6" id="KW-1185">Reference proteome</keyword>
<gene>
    <name evidence="3" type="ORF">AYW79_06595</name>
    <name evidence="4" type="ORF">B2M26_07795</name>
</gene>